<protein>
    <submittedName>
        <fullName evidence="2">Biofilm regulator BssS</fullName>
    </submittedName>
</protein>
<dbReference type="RefSeq" id="WP_014805511.1">
    <property type="nucleotide sequence ID" value="NC_018022.1"/>
</dbReference>
<feature type="compositionally biased region" description="Basic and acidic residues" evidence="1">
    <location>
        <begin position="369"/>
        <end position="382"/>
    </location>
</feature>
<evidence type="ECO:0000256" key="1">
    <source>
        <dbReference type="SAM" id="MobiDB-lite"/>
    </source>
</evidence>
<dbReference type="EMBL" id="CP003054">
    <property type="protein sequence ID" value="AFM20222.1"/>
    <property type="molecule type" value="Genomic_DNA"/>
</dbReference>
<accession>I4BSG5</accession>
<feature type="compositionally biased region" description="Low complexity" evidence="1">
    <location>
        <begin position="267"/>
        <end position="282"/>
    </location>
</feature>
<gene>
    <name evidence="2" type="ordered locus">Mycch_5557</name>
</gene>
<feature type="compositionally biased region" description="Basic and acidic residues" evidence="1">
    <location>
        <begin position="390"/>
        <end position="413"/>
    </location>
</feature>
<reference evidence="2 3" key="1">
    <citation type="submission" date="2012-06" db="EMBL/GenBank/DDBJ databases">
        <title>Complete sequence of plasmid 1 of Mycobacterium chubuense NBB4.</title>
        <authorList>
            <consortium name="US DOE Joint Genome Institute"/>
            <person name="Lucas S."/>
            <person name="Han J."/>
            <person name="Lapidus A."/>
            <person name="Cheng J.-F."/>
            <person name="Goodwin L."/>
            <person name="Pitluck S."/>
            <person name="Peters L."/>
            <person name="Mikhailova N."/>
            <person name="Teshima H."/>
            <person name="Detter J.C."/>
            <person name="Han C."/>
            <person name="Tapia R."/>
            <person name="Land M."/>
            <person name="Hauser L."/>
            <person name="Kyrpides N."/>
            <person name="Ivanova N."/>
            <person name="Pagani I."/>
            <person name="Mattes T."/>
            <person name="Holmes A."/>
            <person name="Rutledge P."/>
            <person name="Paulsen I."/>
            <person name="Coleman N."/>
            <person name="Woyke T."/>
        </authorList>
    </citation>
    <scope>NUCLEOTIDE SEQUENCE [LARGE SCALE GENOMIC DNA]</scope>
    <source>
        <strain evidence="2 3">NBB4</strain>
        <plasmid evidence="2 3">pMYCCH.01</plasmid>
    </source>
</reference>
<dbReference type="InterPro" id="IPR019710">
    <property type="entry name" value="DUF4226"/>
</dbReference>
<geneLocation type="plasmid" evidence="2 3">
    <name>pMYCCH.01</name>
</geneLocation>
<evidence type="ECO:0000313" key="2">
    <source>
        <dbReference type="EMBL" id="AFM20222.1"/>
    </source>
</evidence>
<sequence>MASYEELRAALEHIRQVTGDPNAWQKGLSEQQMRDVNGWLNSQGAKMTSTPTGYDNGGWKDPQTGVYYEHRVENTGADPQVPDADLDRIRQAHPDLFDPSTRAPLTPPPSPQHSPAQGTPLGQAPSGTPGQPPVDDDELSGQAADAAKRVDDALAKNKTALAEADEELMDAVLGAKTGSDEGKAQLQALQSSLVDQIHKLGPTLDTPAGQRQLNDFLQGKTQEILGIVKSSGMDAESKAEVLDALSQRYDAVKDSAGTGGGSADPVAAGGNQTGSGTSSSAGTPPPADVGARDGGDPLASDPLLNGLASDPLMGGLGGLAGPAMGALSGLPGAMGSMTPGIGGFGGGGGLGDLGGAIGGAIKEAASVRSGEDPADALKDDPLSAKSENSGAEKNDEAAATDEGTKDGGKKDAPATEPAAAKSAAGAQPQPIAAETGQVPPAQPAPDVAVKLPDGSTVTADSPQLAHAGRLVLGGASLDDAAGQSQITVLPPGAPVNEPVSPSQLKMMDYAQFTDHRVMALGNGKVWLNGQVTPVEEMPTGPNFLGWARPQIQTAPSPAPATVLAGANWASAPLEERS</sequence>
<feature type="region of interest" description="Disordered" evidence="1">
    <location>
        <begin position="95"/>
        <end position="145"/>
    </location>
</feature>
<name>I4BSG5_MYCCN</name>
<keyword evidence="3" id="KW-1185">Reference proteome</keyword>
<proteinExistence type="predicted"/>
<dbReference type="PATRIC" id="fig|710421.3.peg.5542"/>
<feature type="region of interest" description="Disordered" evidence="1">
    <location>
        <begin position="366"/>
        <end position="462"/>
    </location>
</feature>
<dbReference type="Proteomes" id="UP000006057">
    <property type="component" value="Plasmid pMYCCH.01"/>
</dbReference>
<dbReference type="Pfam" id="PF10774">
    <property type="entry name" value="DUF4226"/>
    <property type="match status" value="1"/>
</dbReference>
<dbReference type="AlphaFoldDB" id="I4BSG5"/>
<keyword evidence="2" id="KW-0614">Plasmid</keyword>
<dbReference type="KEGG" id="mcb:Mycch_5557"/>
<feature type="region of interest" description="Disordered" evidence="1">
    <location>
        <begin position="254"/>
        <end position="304"/>
    </location>
</feature>
<organism evidence="2 3">
    <name type="scientific">Mycolicibacterium chubuense (strain NBB4)</name>
    <name type="common">Mycobacterium chubuense</name>
    <dbReference type="NCBI Taxonomy" id="710421"/>
    <lineage>
        <taxon>Bacteria</taxon>
        <taxon>Bacillati</taxon>
        <taxon>Actinomycetota</taxon>
        <taxon>Actinomycetes</taxon>
        <taxon>Mycobacteriales</taxon>
        <taxon>Mycobacteriaceae</taxon>
        <taxon>Mycolicibacterium</taxon>
    </lineage>
</organism>
<dbReference type="HOGENOM" id="CLU_477193_0_0_11"/>
<evidence type="ECO:0000313" key="3">
    <source>
        <dbReference type="Proteomes" id="UP000006057"/>
    </source>
</evidence>
<feature type="compositionally biased region" description="Low complexity" evidence="1">
    <location>
        <begin position="414"/>
        <end position="430"/>
    </location>
</feature>